<reference evidence="2 3" key="1">
    <citation type="submission" date="2018-01" db="EMBL/GenBank/DDBJ databases">
        <title>Genome characterization of the sugarcane-associated fungus Trichoderma ghanense CCMA-1212 and their application in lignocelulose bioconversion.</title>
        <authorList>
            <person name="Steindorff A.S."/>
            <person name="Mendes T.D."/>
            <person name="Vilela E.S.D."/>
            <person name="Rodrigues D.S."/>
            <person name="Formighieri E.F."/>
            <person name="Melo I.S."/>
            <person name="Favaro L.C.L."/>
        </authorList>
    </citation>
    <scope>NUCLEOTIDE SEQUENCE [LARGE SCALE GENOMIC DNA]</scope>
    <source>
        <strain evidence="2 3">CCMA-1212</strain>
    </source>
</reference>
<evidence type="ECO:0000313" key="3">
    <source>
        <dbReference type="Proteomes" id="UP001642720"/>
    </source>
</evidence>
<evidence type="ECO:0000313" key="2">
    <source>
        <dbReference type="EMBL" id="TFB03866.1"/>
    </source>
</evidence>
<gene>
    <name evidence="2" type="ORF">CCMA1212_003333</name>
</gene>
<organism evidence="2 3">
    <name type="scientific">Trichoderma ghanense</name>
    <dbReference type="NCBI Taxonomy" id="65468"/>
    <lineage>
        <taxon>Eukaryota</taxon>
        <taxon>Fungi</taxon>
        <taxon>Dikarya</taxon>
        <taxon>Ascomycota</taxon>
        <taxon>Pezizomycotina</taxon>
        <taxon>Sordariomycetes</taxon>
        <taxon>Hypocreomycetidae</taxon>
        <taxon>Hypocreales</taxon>
        <taxon>Hypocreaceae</taxon>
        <taxon>Trichoderma</taxon>
    </lineage>
</organism>
<feature type="region of interest" description="Disordered" evidence="1">
    <location>
        <begin position="50"/>
        <end position="83"/>
    </location>
</feature>
<proteinExistence type="predicted"/>
<comment type="caution">
    <text evidence="2">The sequence shown here is derived from an EMBL/GenBank/DDBJ whole genome shotgun (WGS) entry which is preliminary data.</text>
</comment>
<sequence>MAECQYKLSSGVLALTRVKGAHDIPRLPAGLAAASEGTGVSSTLHIFHVHSSRTDKEEERDPWSKGSGDAASIRMPNAISWAG</sequence>
<dbReference type="RefSeq" id="XP_073560067.1">
    <property type="nucleotide sequence ID" value="XM_073700684.1"/>
</dbReference>
<dbReference type="EMBL" id="PPTA01000004">
    <property type="protein sequence ID" value="TFB03866.1"/>
    <property type="molecule type" value="Genomic_DNA"/>
</dbReference>
<protein>
    <submittedName>
        <fullName evidence="2">Uncharacterized protein</fullName>
    </submittedName>
</protein>
<feature type="compositionally biased region" description="Basic and acidic residues" evidence="1">
    <location>
        <begin position="52"/>
        <end position="63"/>
    </location>
</feature>
<evidence type="ECO:0000256" key="1">
    <source>
        <dbReference type="SAM" id="MobiDB-lite"/>
    </source>
</evidence>
<name>A0ABY2H836_9HYPO</name>
<dbReference type="Proteomes" id="UP001642720">
    <property type="component" value="Unassembled WGS sequence"/>
</dbReference>
<dbReference type="GeneID" id="300575134"/>
<accession>A0ABY2H836</accession>
<keyword evidence="3" id="KW-1185">Reference proteome</keyword>